<dbReference type="EMBL" id="BPLQ01004336">
    <property type="protein sequence ID" value="GIY07392.1"/>
    <property type="molecule type" value="Genomic_DNA"/>
</dbReference>
<gene>
    <name evidence="1" type="ORF">CDAR_434921</name>
</gene>
<sequence length="121" mass="14037">MFFCRQTEECAKCDARIQRKHRFESSYYNPAGVEFKVKVYRGFCFGFRNCNMVAPRRVIFMVVEGMGTSTSFIRSAFWGSDSRILRTQLFNHGTWVLVLISVHELNRLGGHCSMKILLAIQ</sequence>
<protein>
    <submittedName>
        <fullName evidence="1">Uncharacterized protein</fullName>
    </submittedName>
</protein>
<proteinExistence type="predicted"/>
<keyword evidence="2" id="KW-1185">Reference proteome</keyword>
<organism evidence="1 2">
    <name type="scientific">Caerostris darwini</name>
    <dbReference type="NCBI Taxonomy" id="1538125"/>
    <lineage>
        <taxon>Eukaryota</taxon>
        <taxon>Metazoa</taxon>
        <taxon>Ecdysozoa</taxon>
        <taxon>Arthropoda</taxon>
        <taxon>Chelicerata</taxon>
        <taxon>Arachnida</taxon>
        <taxon>Araneae</taxon>
        <taxon>Araneomorphae</taxon>
        <taxon>Entelegynae</taxon>
        <taxon>Araneoidea</taxon>
        <taxon>Araneidae</taxon>
        <taxon>Caerostris</taxon>
    </lineage>
</organism>
<reference evidence="1 2" key="1">
    <citation type="submission" date="2021-06" db="EMBL/GenBank/DDBJ databases">
        <title>Caerostris darwini draft genome.</title>
        <authorList>
            <person name="Kono N."/>
            <person name="Arakawa K."/>
        </authorList>
    </citation>
    <scope>NUCLEOTIDE SEQUENCE [LARGE SCALE GENOMIC DNA]</scope>
</reference>
<dbReference type="Proteomes" id="UP001054837">
    <property type="component" value="Unassembled WGS sequence"/>
</dbReference>
<name>A0AAV4QGL7_9ARAC</name>
<evidence type="ECO:0000313" key="2">
    <source>
        <dbReference type="Proteomes" id="UP001054837"/>
    </source>
</evidence>
<accession>A0AAV4QGL7</accession>
<dbReference type="AlphaFoldDB" id="A0AAV4QGL7"/>
<evidence type="ECO:0000313" key="1">
    <source>
        <dbReference type="EMBL" id="GIY07392.1"/>
    </source>
</evidence>
<comment type="caution">
    <text evidence="1">The sequence shown here is derived from an EMBL/GenBank/DDBJ whole genome shotgun (WGS) entry which is preliminary data.</text>
</comment>